<sequence>MVKRVKTSEMTHVRTTSQANPADNQLDYQVQSKPIKYVRAKTMIRRYEDVNLTKVVQAYQQGTVFTVKGWDYAHTASGTKRYKVVGGYITANSKYVTAIQ</sequence>
<comment type="caution">
    <text evidence="3">The sequence shown here is derived from an EMBL/GenBank/DDBJ whole genome shotgun (WGS) entry which is preliminary data.</text>
</comment>
<dbReference type="AlphaFoldDB" id="A0A0R1H6H5"/>
<proteinExistence type="predicted"/>
<accession>A0A0R1H6H5</accession>
<feature type="region of interest" description="Disordered" evidence="1">
    <location>
        <begin position="1"/>
        <end position="25"/>
    </location>
</feature>
<protein>
    <recommendedName>
        <fullName evidence="2">DUF5776 domain-containing protein</fullName>
    </recommendedName>
</protein>
<dbReference type="PATRIC" id="fig|1267003.4.peg.741"/>
<dbReference type="InterPro" id="IPR044081">
    <property type="entry name" value="DUF5776"/>
</dbReference>
<feature type="compositionally biased region" description="Polar residues" evidence="1">
    <location>
        <begin position="13"/>
        <end position="25"/>
    </location>
</feature>
<evidence type="ECO:0000256" key="1">
    <source>
        <dbReference type="SAM" id="MobiDB-lite"/>
    </source>
</evidence>
<name>A0A0R1H6H5_9LACO</name>
<feature type="compositionally biased region" description="Basic and acidic residues" evidence="1">
    <location>
        <begin position="1"/>
        <end position="12"/>
    </location>
</feature>
<evidence type="ECO:0000313" key="3">
    <source>
        <dbReference type="EMBL" id="KRK39524.1"/>
    </source>
</evidence>
<feature type="domain" description="DUF5776" evidence="2">
    <location>
        <begin position="31"/>
        <end position="96"/>
    </location>
</feature>
<dbReference type="EMBL" id="AZCZ01000002">
    <property type="protein sequence ID" value="KRK39524.1"/>
    <property type="molecule type" value="Genomic_DNA"/>
</dbReference>
<dbReference type="Proteomes" id="UP000051176">
    <property type="component" value="Unassembled WGS sequence"/>
</dbReference>
<gene>
    <name evidence="3" type="ORF">FD07_GL000698</name>
</gene>
<dbReference type="Pfam" id="PF19087">
    <property type="entry name" value="DUF5776"/>
    <property type="match status" value="1"/>
</dbReference>
<reference evidence="3 4" key="1">
    <citation type="journal article" date="2015" name="Genome Announc.">
        <title>Expanding the biotechnology potential of lactobacilli through comparative genomics of 213 strains and associated genera.</title>
        <authorList>
            <person name="Sun Z."/>
            <person name="Harris H.M."/>
            <person name="McCann A."/>
            <person name="Guo C."/>
            <person name="Argimon S."/>
            <person name="Zhang W."/>
            <person name="Yang X."/>
            <person name="Jeffery I.B."/>
            <person name="Cooney J.C."/>
            <person name="Kagawa T.F."/>
            <person name="Liu W."/>
            <person name="Song Y."/>
            <person name="Salvetti E."/>
            <person name="Wrobel A."/>
            <person name="Rasinkangas P."/>
            <person name="Parkhill J."/>
            <person name="Rea M.C."/>
            <person name="O'Sullivan O."/>
            <person name="Ritari J."/>
            <person name="Douillard F.P."/>
            <person name="Paul Ross R."/>
            <person name="Yang R."/>
            <person name="Briner A.E."/>
            <person name="Felis G.E."/>
            <person name="de Vos W.M."/>
            <person name="Barrangou R."/>
            <person name="Klaenhammer T.R."/>
            <person name="Caufield P.W."/>
            <person name="Cui Y."/>
            <person name="Zhang H."/>
            <person name="O'Toole P.W."/>
        </authorList>
    </citation>
    <scope>NUCLEOTIDE SEQUENCE [LARGE SCALE GENOMIC DNA]</scope>
    <source>
        <strain evidence="3 4">ATCC 53295</strain>
    </source>
</reference>
<keyword evidence="4" id="KW-1185">Reference proteome</keyword>
<evidence type="ECO:0000313" key="4">
    <source>
        <dbReference type="Proteomes" id="UP000051176"/>
    </source>
</evidence>
<organism evidence="3 4">
    <name type="scientific">Levilactobacillus parabrevis ATCC 53295</name>
    <dbReference type="NCBI Taxonomy" id="1267003"/>
    <lineage>
        <taxon>Bacteria</taxon>
        <taxon>Bacillati</taxon>
        <taxon>Bacillota</taxon>
        <taxon>Bacilli</taxon>
        <taxon>Lactobacillales</taxon>
        <taxon>Lactobacillaceae</taxon>
        <taxon>Levilactobacillus</taxon>
    </lineage>
</organism>
<evidence type="ECO:0000259" key="2">
    <source>
        <dbReference type="Pfam" id="PF19087"/>
    </source>
</evidence>